<evidence type="ECO:0000313" key="2">
    <source>
        <dbReference type="Proteomes" id="UP001328107"/>
    </source>
</evidence>
<accession>A0AAN5CHS1</accession>
<dbReference type="EMBL" id="BTRK01000004">
    <property type="protein sequence ID" value="GMR44647.1"/>
    <property type="molecule type" value="Genomic_DNA"/>
</dbReference>
<evidence type="ECO:0000313" key="1">
    <source>
        <dbReference type="EMBL" id="GMR44647.1"/>
    </source>
</evidence>
<sequence length="132" mass="15016">FLLIFSLLPLSSSFSKWYCGPSDHIILNSLLSLPCLHPNLNEICHEHDLCYDYQLGYEHCNEIMCNKLRIVDSGWCINESTAFFMCSVIRNFGRGRYITAGEKLAHLISKGEVTPAGVNIFNLMNMPDLSKR</sequence>
<dbReference type="AlphaFoldDB" id="A0AAN5CHS1"/>
<proteinExistence type="predicted"/>
<protein>
    <submittedName>
        <fullName evidence="1">Uncharacterized protein</fullName>
    </submittedName>
</protein>
<organism evidence="1 2">
    <name type="scientific">Pristionchus mayeri</name>
    <dbReference type="NCBI Taxonomy" id="1317129"/>
    <lineage>
        <taxon>Eukaryota</taxon>
        <taxon>Metazoa</taxon>
        <taxon>Ecdysozoa</taxon>
        <taxon>Nematoda</taxon>
        <taxon>Chromadorea</taxon>
        <taxon>Rhabditida</taxon>
        <taxon>Rhabditina</taxon>
        <taxon>Diplogasteromorpha</taxon>
        <taxon>Diplogasteroidea</taxon>
        <taxon>Neodiplogasteridae</taxon>
        <taxon>Pristionchus</taxon>
    </lineage>
</organism>
<dbReference type="Proteomes" id="UP001328107">
    <property type="component" value="Unassembled WGS sequence"/>
</dbReference>
<reference evidence="2" key="1">
    <citation type="submission" date="2022-10" db="EMBL/GenBank/DDBJ databases">
        <title>Genome assembly of Pristionchus species.</title>
        <authorList>
            <person name="Yoshida K."/>
            <person name="Sommer R.J."/>
        </authorList>
    </citation>
    <scope>NUCLEOTIDE SEQUENCE [LARGE SCALE GENOMIC DNA]</scope>
    <source>
        <strain evidence="2">RS5460</strain>
    </source>
</reference>
<gene>
    <name evidence="1" type="ORF">PMAYCL1PPCAC_14842</name>
</gene>
<feature type="non-terminal residue" evidence="1">
    <location>
        <position position="1"/>
    </location>
</feature>
<name>A0AAN5CHS1_9BILA</name>
<keyword evidence="2" id="KW-1185">Reference proteome</keyword>
<comment type="caution">
    <text evidence="1">The sequence shown here is derived from an EMBL/GenBank/DDBJ whole genome shotgun (WGS) entry which is preliminary data.</text>
</comment>